<evidence type="ECO:0000313" key="2">
    <source>
        <dbReference type="Proteomes" id="UP001202717"/>
    </source>
</evidence>
<evidence type="ECO:0000313" key="1">
    <source>
        <dbReference type="EMBL" id="WCO00269.1"/>
    </source>
</evidence>
<keyword evidence="2" id="KW-1185">Reference proteome</keyword>
<dbReference type="RefSeq" id="WP_249997400.1">
    <property type="nucleotide sequence ID" value="NZ_CP116221.1"/>
</dbReference>
<reference evidence="1 2" key="1">
    <citation type="submission" date="2023-01" db="EMBL/GenBank/DDBJ databases">
        <title>Psychroserpens ponticola sp. nov., isolated from seawater.</title>
        <authorList>
            <person name="Kristyanto S."/>
            <person name="Jung J."/>
            <person name="Kim J.M."/>
            <person name="Jeon C.O."/>
        </authorList>
    </citation>
    <scope>NUCLEOTIDE SEQUENCE [LARGE SCALE GENOMIC DNA]</scope>
    <source>
        <strain evidence="1 2">MSW6</strain>
    </source>
</reference>
<dbReference type="EMBL" id="CP116221">
    <property type="protein sequence ID" value="WCO00269.1"/>
    <property type="molecule type" value="Genomic_DNA"/>
</dbReference>
<evidence type="ECO:0008006" key="3">
    <source>
        <dbReference type="Google" id="ProtNLM"/>
    </source>
</evidence>
<organism evidence="1 2">
    <name type="scientific">Psychroserpens ponticola</name>
    <dbReference type="NCBI Taxonomy" id="2932268"/>
    <lineage>
        <taxon>Bacteria</taxon>
        <taxon>Pseudomonadati</taxon>
        <taxon>Bacteroidota</taxon>
        <taxon>Flavobacteriia</taxon>
        <taxon>Flavobacteriales</taxon>
        <taxon>Flavobacteriaceae</taxon>
        <taxon>Psychroserpens</taxon>
    </lineage>
</organism>
<proteinExistence type="predicted"/>
<gene>
    <name evidence="1" type="ORF">MUN68_009300</name>
</gene>
<dbReference type="Proteomes" id="UP001202717">
    <property type="component" value="Chromosome"/>
</dbReference>
<accession>A0ABY7RT36</accession>
<name>A0ABY7RT36_9FLAO</name>
<sequence>MNYRKTNLYEILEHLEKRKAMYLGNEYTFHSLDAFITGFGIGCDRNQLETEQFNNFSDFNIWILGHLPEHFGQSGGWHWQISNRNPNDDENAFKEFFKFLEIFKTAKKKKEKIEVDKFEFDKSEFNTKTKVEINKRVIVDSVYKVAMEHSKTIWIEGYSKNKLTYERWCLTEKEFDKIISDFGDIKITELKN</sequence>
<protein>
    <recommendedName>
        <fullName evidence="3">DUF4304 domain-containing protein</fullName>
    </recommendedName>
</protein>